<gene>
    <name evidence="1" type="ORF">OWV82_007131</name>
</gene>
<comment type="caution">
    <text evidence="1">The sequence shown here is derived from an EMBL/GenBank/DDBJ whole genome shotgun (WGS) entry which is preliminary data.</text>
</comment>
<name>A0ACC1YKY8_MELAZ</name>
<evidence type="ECO:0000313" key="2">
    <source>
        <dbReference type="Proteomes" id="UP001164539"/>
    </source>
</evidence>
<dbReference type="EMBL" id="CM051396">
    <property type="protein sequence ID" value="KAJ4723808.1"/>
    <property type="molecule type" value="Genomic_DNA"/>
</dbReference>
<organism evidence="1 2">
    <name type="scientific">Melia azedarach</name>
    <name type="common">Chinaberry tree</name>
    <dbReference type="NCBI Taxonomy" id="155640"/>
    <lineage>
        <taxon>Eukaryota</taxon>
        <taxon>Viridiplantae</taxon>
        <taxon>Streptophyta</taxon>
        <taxon>Embryophyta</taxon>
        <taxon>Tracheophyta</taxon>
        <taxon>Spermatophyta</taxon>
        <taxon>Magnoliopsida</taxon>
        <taxon>eudicotyledons</taxon>
        <taxon>Gunneridae</taxon>
        <taxon>Pentapetalae</taxon>
        <taxon>rosids</taxon>
        <taxon>malvids</taxon>
        <taxon>Sapindales</taxon>
        <taxon>Meliaceae</taxon>
        <taxon>Melia</taxon>
    </lineage>
</organism>
<sequence>MAGEEAVSNKQVILNDYVTGFPKESDMKITTGSIKLKAPEGSNDTVLLKNLYISCDPYLRLLMSKPDRASVLGSSKPGSPLHGYGVAKVLDSTHPNYKKGDLVWGFTGWEEYSLITSPQVLIKIQHTDVPLSYYTGILGMPGMTAYAGLYEVCAPKKGEYVFVSAASGAVGQLVGQLAKLAGCYVVGSAGSKEKVDLLKNKLGFDDAFNYKEEPDLDAALKRCFPEGIDIYFENVGGKMLDAVLLNMRLCGRIAVCGMISQYNLEKPEGVHNLMLVVGKRIRMQGFAAGDYYHLYPKFLELVIPAIKEGKIVYVEDIAEGLENAPAALVGLFSGRNVGKQLVVVARE</sequence>
<reference evidence="1 2" key="1">
    <citation type="journal article" date="2023" name="Science">
        <title>Complex scaffold remodeling in plant triterpene biosynthesis.</title>
        <authorList>
            <person name="De La Pena R."/>
            <person name="Hodgson H."/>
            <person name="Liu J.C."/>
            <person name="Stephenson M.J."/>
            <person name="Martin A.C."/>
            <person name="Owen C."/>
            <person name="Harkess A."/>
            <person name="Leebens-Mack J."/>
            <person name="Jimenez L.E."/>
            <person name="Osbourn A."/>
            <person name="Sattely E.S."/>
        </authorList>
    </citation>
    <scope>NUCLEOTIDE SEQUENCE [LARGE SCALE GENOMIC DNA]</scope>
    <source>
        <strain evidence="2">cv. JPN11</strain>
        <tissue evidence="1">Leaf</tissue>
    </source>
</reference>
<protein>
    <submittedName>
        <fullName evidence="1">2-alkenal reductase (NADP(+)-dependent)</fullName>
    </submittedName>
</protein>
<evidence type="ECO:0000313" key="1">
    <source>
        <dbReference type="EMBL" id="KAJ4723808.1"/>
    </source>
</evidence>
<dbReference type="Proteomes" id="UP001164539">
    <property type="component" value="Chromosome 3"/>
</dbReference>
<proteinExistence type="predicted"/>
<keyword evidence="2" id="KW-1185">Reference proteome</keyword>
<accession>A0ACC1YKY8</accession>